<evidence type="ECO:0000256" key="1">
    <source>
        <dbReference type="SAM" id="SignalP"/>
    </source>
</evidence>
<dbReference type="InterPro" id="IPR021719">
    <property type="entry name" value="Prot_inh_I78"/>
</dbReference>
<dbReference type="RefSeq" id="WP_128237661.1">
    <property type="nucleotide sequence ID" value="NZ_SAUX01000014.1"/>
</dbReference>
<dbReference type="AlphaFoldDB" id="A0A443K780"/>
<organism evidence="2 3">
    <name type="scientific">Paenirhodobacter populi</name>
    <dbReference type="NCBI Taxonomy" id="2306993"/>
    <lineage>
        <taxon>Bacteria</taxon>
        <taxon>Pseudomonadati</taxon>
        <taxon>Pseudomonadota</taxon>
        <taxon>Alphaproteobacteria</taxon>
        <taxon>Rhodobacterales</taxon>
        <taxon>Rhodobacter group</taxon>
        <taxon>Paenirhodobacter</taxon>
    </lineage>
</organism>
<evidence type="ECO:0008006" key="4">
    <source>
        <dbReference type="Google" id="ProtNLM"/>
    </source>
</evidence>
<dbReference type="EMBL" id="SAUX01000014">
    <property type="protein sequence ID" value="RWR28595.1"/>
    <property type="molecule type" value="Genomic_DNA"/>
</dbReference>
<dbReference type="PROSITE" id="PS51257">
    <property type="entry name" value="PROKAR_LIPOPROTEIN"/>
    <property type="match status" value="1"/>
</dbReference>
<accession>A0A443K780</accession>
<comment type="caution">
    <text evidence="2">The sequence shown here is derived from an EMBL/GenBank/DDBJ whole genome shotgun (WGS) entry which is preliminary data.</text>
</comment>
<evidence type="ECO:0000313" key="2">
    <source>
        <dbReference type="EMBL" id="RWR28595.1"/>
    </source>
</evidence>
<reference evidence="2 3" key="1">
    <citation type="submission" date="2019-01" db="EMBL/GenBank/DDBJ databases">
        <title>Sinorhodobacter populi sp. nov. isolated from the symptomatic bark tissue of Populus euramericana canker.</title>
        <authorList>
            <person name="Xu G."/>
        </authorList>
    </citation>
    <scope>NUCLEOTIDE SEQUENCE [LARGE SCALE GENOMIC DNA]</scope>
    <source>
        <strain evidence="2 3">D19-10-3-21</strain>
    </source>
</reference>
<evidence type="ECO:0000313" key="3">
    <source>
        <dbReference type="Proteomes" id="UP000285295"/>
    </source>
</evidence>
<feature type="chain" id="PRO_5019337335" description="Peptidase inhibitor I78 family protein" evidence="1">
    <location>
        <begin position="25"/>
        <end position="113"/>
    </location>
</feature>
<gene>
    <name evidence="2" type="ORF">D2T31_12885</name>
</gene>
<keyword evidence="1" id="KW-0732">Signal</keyword>
<dbReference type="Pfam" id="PF11720">
    <property type="entry name" value="Inhibitor_I78"/>
    <property type="match status" value="1"/>
</dbReference>
<dbReference type="Proteomes" id="UP000285295">
    <property type="component" value="Unassembled WGS sequence"/>
</dbReference>
<reference evidence="2 3" key="2">
    <citation type="submission" date="2019-01" db="EMBL/GenBank/DDBJ databases">
        <authorList>
            <person name="Li Y."/>
        </authorList>
    </citation>
    <scope>NUCLEOTIDE SEQUENCE [LARGE SCALE GENOMIC DNA]</scope>
    <source>
        <strain evidence="2 3">D19-10-3-21</strain>
    </source>
</reference>
<sequence length="113" mass="12214">MIFRFSAIAVAVVLLAGCQSTVENTDPAEPVPVPYMTPPVSQEGALEQREPDLCGARNYVSVLGQPSSVIPTLGVSGPISVVEWRGIEPQEYNPKRVVFRLDQLGNIFNIDCG</sequence>
<proteinExistence type="predicted"/>
<feature type="signal peptide" evidence="1">
    <location>
        <begin position="1"/>
        <end position="24"/>
    </location>
</feature>
<protein>
    <recommendedName>
        <fullName evidence="4">Peptidase inhibitor I78 family protein</fullName>
    </recommendedName>
</protein>
<dbReference type="OrthoDB" id="7859990at2"/>
<name>A0A443K780_9RHOB</name>